<protein>
    <submittedName>
        <fullName evidence="3">Uncharacterized protein</fullName>
    </submittedName>
</protein>
<comment type="caution">
    <text evidence="3">The sequence shown here is derived from an EMBL/GenBank/DDBJ whole genome shotgun (WGS) entry which is preliminary data.</text>
</comment>
<gene>
    <name evidence="3" type="ORF">N0V83_000841</name>
</gene>
<feature type="transmembrane region" description="Helical" evidence="2">
    <location>
        <begin position="192"/>
        <end position="210"/>
    </location>
</feature>
<feature type="compositionally biased region" description="Acidic residues" evidence="1">
    <location>
        <begin position="293"/>
        <end position="308"/>
    </location>
</feature>
<feature type="compositionally biased region" description="Basic and acidic residues" evidence="1">
    <location>
        <begin position="309"/>
        <end position="318"/>
    </location>
</feature>
<name>A0A9W8YIK3_9PLEO</name>
<keyword evidence="2" id="KW-0472">Membrane</keyword>
<sequence length="372" mass="42533">MIHDPATRSTWAVVFNLPPWTIDTLLQYLGHAKEIAHMPFLVPILLANAASGGLWDREYEAYGHFNTIRIAMKCDQYDRSAIKVDPRDLADMPRKLTASADNVATVVSFAANLERIMKFLDLHFDEYHKHAPPAVYREVQDHLHWLQQLIEDVTVKNETVRSAGQAVVQMVYAVLQQKDNEINHQHGGDMRVIAIVTLMFLPSTFISTWFSASFWNFDPKAEGPVASKWALFHFGISIAMTLAIFIAWRNDSLARKKKHKHMRKSTKSKRKSHQSRWTGKVIRKLRRTPAQVEEGDADTEDDDDDDDYENGRREKDPSPWDSLRQRIVPLAQRRKHSTATQGGEIAKMVRKTAPKKEKAIAEENFAPATKTP</sequence>
<evidence type="ECO:0000256" key="2">
    <source>
        <dbReference type="SAM" id="Phobius"/>
    </source>
</evidence>
<keyword evidence="2" id="KW-0812">Transmembrane</keyword>
<dbReference type="Gene3D" id="1.20.58.340">
    <property type="entry name" value="Magnesium transport protein CorA, transmembrane region"/>
    <property type="match status" value="1"/>
</dbReference>
<keyword evidence="2" id="KW-1133">Transmembrane helix</keyword>
<evidence type="ECO:0000313" key="3">
    <source>
        <dbReference type="EMBL" id="KAJ4378011.1"/>
    </source>
</evidence>
<evidence type="ECO:0000256" key="1">
    <source>
        <dbReference type="SAM" id="MobiDB-lite"/>
    </source>
</evidence>
<dbReference type="OrthoDB" id="2830640at2759"/>
<organism evidence="3 4">
    <name type="scientific">Neocucurbitaria cava</name>
    <dbReference type="NCBI Taxonomy" id="798079"/>
    <lineage>
        <taxon>Eukaryota</taxon>
        <taxon>Fungi</taxon>
        <taxon>Dikarya</taxon>
        <taxon>Ascomycota</taxon>
        <taxon>Pezizomycotina</taxon>
        <taxon>Dothideomycetes</taxon>
        <taxon>Pleosporomycetidae</taxon>
        <taxon>Pleosporales</taxon>
        <taxon>Pleosporineae</taxon>
        <taxon>Cucurbitariaceae</taxon>
        <taxon>Neocucurbitaria</taxon>
    </lineage>
</organism>
<feature type="transmembrane region" description="Helical" evidence="2">
    <location>
        <begin position="230"/>
        <end position="248"/>
    </location>
</feature>
<keyword evidence="4" id="KW-1185">Reference proteome</keyword>
<feature type="region of interest" description="Disordered" evidence="1">
    <location>
        <begin position="256"/>
        <end position="372"/>
    </location>
</feature>
<dbReference type="Proteomes" id="UP001140560">
    <property type="component" value="Unassembled WGS sequence"/>
</dbReference>
<dbReference type="AlphaFoldDB" id="A0A9W8YIK3"/>
<dbReference type="EMBL" id="JAPEUY010000001">
    <property type="protein sequence ID" value="KAJ4378011.1"/>
    <property type="molecule type" value="Genomic_DNA"/>
</dbReference>
<feature type="compositionally biased region" description="Basic residues" evidence="1">
    <location>
        <begin position="256"/>
        <end position="274"/>
    </location>
</feature>
<evidence type="ECO:0000313" key="4">
    <source>
        <dbReference type="Proteomes" id="UP001140560"/>
    </source>
</evidence>
<reference evidence="3" key="1">
    <citation type="submission" date="2022-10" db="EMBL/GenBank/DDBJ databases">
        <title>Tapping the CABI collections for fungal endophytes: first genome assemblies for Collariella, Neodidymelliopsis, Ascochyta clinopodiicola, Didymella pomorum, Didymosphaeria variabile, Neocosmospora piperis and Neocucurbitaria cava.</title>
        <authorList>
            <person name="Hill R."/>
        </authorList>
    </citation>
    <scope>NUCLEOTIDE SEQUENCE</scope>
    <source>
        <strain evidence="3">IMI 356814</strain>
    </source>
</reference>
<accession>A0A9W8YIK3</accession>
<proteinExistence type="predicted"/>